<dbReference type="InParanoid" id="G3I7Z0"/>
<protein>
    <submittedName>
        <fullName evidence="2">Uncharacterized protein</fullName>
    </submittedName>
</protein>
<evidence type="ECO:0000256" key="1">
    <source>
        <dbReference type="SAM" id="MobiDB-lite"/>
    </source>
</evidence>
<dbReference type="Proteomes" id="UP000001075">
    <property type="component" value="Unassembled WGS sequence"/>
</dbReference>
<feature type="region of interest" description="Disordered" evidence="1">
    <location>
        <begin position="1"/>
        <end position="52"/>
    </location>
</feature>
<dbReference type="EMBL" id="JH001471">
    <property type="protein sequence ID" value="EGW14683.1"/>
    <property type="molecule type" value="Genomic_DNA"/>
</dbReference>
<feature type="compositionally biased region" description="Basic residues" evidence="1">
    <location>
        <begin position="43"/>
        <end position="52"/>
    </location>
</feature>
<evidence type="ECO:0000313" key="3">
    <source>
        <dbReference type="Proteomes" id="UP000001075"/>
    </source>
</evidence>
<name>G3I7Z0_CRIGR</name>
<proteinExistence type="predicted"/>
<evidence type="ECO:0000313" key="2">
    <source>
        <dbReference type="EMBL" id="EGW14683.1"/>
    </source>
</evidence>
<gene>
    <name evidence="2" type="ORF">I79_019644</name>
</gene>
<organism evidence="2 3">
    <name type="scientific">Cricetulus griseus</name>
    <name type="common">Chinese hamster</name>
    <name type="synonym">Cricetulus barabensis griseus</name>
    <dbReference type="NCBI Taxonomy" id="10029"/>
    <lineage>
        <taxon>Eukaryota</taxon>
        <taxon>Metazoa</taxon>
        <taxon>Chordata</taxon>
        <taxon>Craniata</taxon>
        <taxon>Vertebrata</taxon>
        <taxon>Euteleostomi</taxon>
        <taxon>Mammalia</taxon>
        <taxon>Eutheria</taxon>
        <taxon>Euarchontoglires</taxon>
        <taxon>Glires</taxon>
        <taxon>Rodentia</taxon>
        <taxon>Myomorpha</taxon>
        <taxon>Muroidea</taxon>
        <taxon>Cricetidae</taxon>
        <taxon>Cricetinae</taxon>
        <taxon>Cricetulus</taxon>
    </lineage>
</organism>
<dbReference type="AlphaFoldDB" id="G3I7Z0"/>
<reference evidence="3" key="1">
    <citation type="journal article" date="2011" name="Nat. Biotechnol.">
        <title>The genomic sequence of the Chinese hamster ovary (CHO)-K1 cell line.</title>
        <authorList>
            <person name="Xu X."/>
            <person name="Nagarajan H."/>
            <person name="Lewis N.E."/>
            <person name="Pan S."/>
            <person name="Cai Z."/>
            <person name="Liu X."/>
            <person name="Chen W."/>
            <person name="Xie M."/>
            <person name="Wang W."/>
            <person name="Hammond S."/>
            <person name="Andersen M.R."/>
            <person name="Neff N."/>
            <person name="Passarelli B."/>
            <person name="Koh W."/>
            <person name="Fan H.C."/>
            <person name="Wang J."/>
            <person name="Gui Y."/>
            <person name="Lee K.H."/>
            <person name="Betenbaugh M.J."/>
            <person name="Quake S.R."/>
            <person name="Famili I."/>
            <person name="Palsson B.O."/>
            <person name="Wang J."/>
        </authorList>
    </citation>
    <scope>NUCLEOTIDE SEQUENCE [LARGE SCALE GENOMIC DNA]</scope>
    <source>
        <strain evidence="3">CHO K1 cell line</strain>
    </source>
</reference>
<sequence>MEVLPAATSSSHSQRVQTPTPWQSKAQPSGSPHLGARAPSDHRPHRGTRPPA</sequence>
<feature type="compositionally biased region" description="Polar residues" evidence="1">
    <location>
        <begin position="7"/>
        <end position="30"/>
    </location>
</feature>
<accession>G3I7Z0</accession>